<feature type="compositionally biased region" description="Low complexity" evidence="1">
    <location>
        <begin position="34"/>
        <end position="54"/>
    </location>
</feature>
<gene>
    <name evidence="2" type="ORF">BN000_01102</name>
</gene>
<evidence type="ECO:0000313" key="3">
    <source>
        <dbReference type="Proteomes" id="UP000199601"/>
    </source>
</evidence>
<dbReference type="Proteomes" id="UP000199601">
    <property type="component" value="Unassembled WGS sequence"/>
</dbReference>
<proteinExistence type="predicted"/>
<protein>
    <submittedName>
        <fullName evidence="2">Uncharacterized protein</fullName>
    </submittedName>
</protein>
<dbReference type="EMBL" id="CTEC01000001">
    <property type="protein sequence ID" value="CQD05628.1"/>
    <property type="molecule type" value="Genomic_DNA"/>
</dbReference>
<dbReference type="AlphaFoldDB" id="A0A0U1D226"/>
<feature type="region of interest" description="Disordered" evidence="1">
    <location>
        <begin position="32"/>
        <end position="67"/>
    </location>
</feature>
<name>A0A0U1D226_9MYCO</name>
<sequence precursor="true">MKRSQANNAIAALGGAAALTVLVGYGVDTPVGLAPAAPATPTSSSPSTPQTSPARVPDSGCVSGANC</sequence>
<evidence type="ECO:0000256" key="1">
    <source>
        <dbReference type="SAM" id="MobiDB-lite"/>
    </source>
</evidence>
<keyword evidence="3" id="KW-1185">Reference proteome</keyword>
<accession>A0A0U1D226</accession>
<organism evidence="2 3">
    <name type="scientific">Mycobacterium europaeum</name>
    <dbReference type="NCBI Taxonomy" id="761804"/>
    <lineage>
        <taxon>Bacteria</taxon>
        <taxon>Bacillati</taxon>
        <taxon>Actinomycetota</taxon>
        <taxon>Actinomycetes</taxon>
        <taxon>Mycobacteriales</taxon>
        <taxon>Mycobacteriaceae</taxon>
        <taxon>Mycobacterium</taxon>
        <taxon>Mycobacterium simiae complex</taxon>
    </lineage>
</organism>
<reference evidence="3" key="1">
    <citation type="submission" date="2015-03" db="EMBL/GenBank/DDBJ databases">
        <authorList>
            <person name="Urmite Genomes"/>
        </authorList>
    </citation>
    <scope>NUCLEOTIDE SEQUENCE [LARGE SCALE GENOMIC DNA]</scope>
    <source>
        <strain evidence="3">CSUR P1344</strain>
    </source>
</reference>
<evidence type="ECO:0000313" key="2">
    <source>
        <dbReference type="EMBL" id="CQD05628.1"/>
    </source>
</evidence>